<keyword evidence="2" id="KW-1185">Reference proteome</keyword>
<dbReference type="EMBL" id="CP006644">
    <property type="protein sequence ID" value="AHE57437.1"/>
    <property type="molecule type" value="Genomic_DNA"/>
</dbReference>
<evidence type="ECO:0000313" key="1">
    <source>
        <dbReference type="EMBL" id="AHE57437.1"/>
    </source>
</evidence>
<accession>W0ALH1</accession>
<name>W0ALH1_9SPHN</name>
<dbReference type="PATRIC" id="fig|1123269.5.peg.5756"/>
<evidence type="ECO:0000313" key="2">
    <source>
        <dbReference type="Proteomes" id="UP000018851"/>
    </source>
</evidence>
<dbReference type="HOGENOM" id="CLU_2318663_0_0_5"/>
<dbReference type="Proteomes" id="UP000018851">
    <property type="component" value="Chromosome"/>
</dbReference>
<dbReference type="RefSeq" id="WP_025295524.1">
    <property type="nucleotide sequence ID" value="NZ_CP006644.1"/>
</dbReference>
<sequence>MTSADLRDKGPRHRFTSSKQVDEIVSCVAEQWTRRSGTTSVVPRDKGKSISLTYQVYSDTVNAVTIDVEDTGASRDVTVFAGKGDDNKKLQDELGACLS</sequence>
<gene>
    <name evidence="1" type="ORF">NX02_29365</name>
</gene>
<dbReference type="KEGG" id="ssan:NX02_29365"/>
<organism evidence="1 2">
    <name type="scientific">Sphingomonas sanxanigenens DSM 19645 = NX02</name>
    <dbReference type="NCBI Taxonomy" id="1123269"/>
    <lineage>
        <taxon>Bacteria</taxon>
        <taxon>Pseudomonadati</taxon>
        <taxon>Pseudomonadota</taxon>
        <taxon>Alphaproteobacteria</taxon>
        <taxon>Sphingomonadales</taxon>
        <taxon>Sphingomonadaceae</taxon>
        <taxon>Sphingomonas</taxon>
    </lineage>
</organism>
<dbReference type="AlphaFoldDB" id="W0ALH1"/>
<reference evidence="1 2" key="1">
    <citation type="submission" date="2013-07" db="EMBL/GenBank/DDBJ databases">
        <title>Completed genome of Sphingomonas sanxanigenens NX02.</title>
        <authorList>
            <person name="Ma T."/>
            <person name="Huang H."/>
            <person name="Wu M."/>
            <person name="Li X."/>
            <person name="Li G."/>
        </authorList>
    </citation>
    <scope>NUCLEOTIDE SEQUENCE [LARGE SCALE GENOMIC DNA]</scope>
    <source>
        <strain evidence="1 2">NX02</strain>
    </source>
</reference>
<protein>
    <submittedName>
        <fullName evidence="1">Uncharacterized protein</fullName>
    </submittedName>
</protein>
<proteinExistence type="predicted"/>